<organism evidence="7 8">
    <name type="scientific">Legionella impletisoli</name>
    <dbReference type="NCBI Taxonomy" id="343510"/>
    <lineage>
        <taxon>Bacteria</taxon>
        <taxon>Pseudomonadati</taxon>
        <taxon>Pseudomonadota</taxon>
        <taxon>Gammaproteobacteria</taxon>
        <taxon>Legionellales</taxon>
        <taxon>Legionellaceae</taxon>
        <taxon>Legionella</taxon>
    </lineage>
</organism>
<dbReference type="PANTHER" id="PTHR30480:SF13">
    <property type="entry name" value="BETA-HEXOSAMINIDASE"/>
    <property type="match status" value="1"/>
</dbReference>
<dbReference type="Proteomes" id="UP000630149">
    <property type="component" value="Unassembled WGS sequence"/>
</dbReference>
<accession>A0A917NA99</accession>
<dbReference type="RefSeq" id="WP_131775783.1">
    <property type="nucleotide sequence ID" value="NZ_BMOB01000002.1"/>
</dbReference>
<evidence type="ECO:0000256" key="3">
    <source>
        <dbReference type="ARBA" id="ARBA00012663"/>
    </source>
</evidence>
<dbReference type="Gene3D" id="3.20.20.300">
    <property type="entry name" value="Glycoside hydrolase, family 3, N-terminal domain"/>
    <property type="match status" value="1"/>
</dbReference>
<evidence type="ECO:0000256" key="2">
    <source>
        <dbReference type="ARBA" id="ARBA00005336"/>
    </source>
</evidence>
<dbReference type="Pfam" id="PF00933">
    <property type="entry name" value="Glyco_hydro_3"/>
    <property type="match status" value="1"/>
</dbReference>
<dbReference type="EMBL" id="BMOB01000002">
    <property type="protein sequence ID" value="GGI81166.1"/>
    <property type="molecule type" value="Genomic_DNA"/>
</dbReference>
<keyword evidence="5" id="KW-0326">Glycosidase</keyword>
<dbReference type="InterPro" id="IPR001764">
    <property type="entry name" value="Glyco_hydro_3_N"/>
</dbReference>
<evidence type="ECO:0000313" key="7">
    <source>
        <dbReference type="EMBL" id="GGI81166.1"/>
    </source>
</evidence>
<name>A0A917NA99_9GAMM</name>
<evidence type="ECO:0000256" key="1">
    <source>
        <dbReference type="ARBA" id="ARBA00001231"/>
    </source>
</evidence>
<evidence type="ECO:0000256" key="4">
    <source>
        <dbReference type="ARBA" id="ARBA00022801"/>
    </source>
</evidence>
<keyword evidence="8" id="KW-1185">Reference proteome</keyword>
<sequence length="362" mass="40775">MTTIRKMIGQMLIMGFAGYDVDEHSPVTEWIQRDAIGGVLLFDYDFPNQQFGKNLKNKTQIKSLNEKLYKYSLQANDDKECLPLFIALDYEGGDIDRLKYIDDCVQTIPPVMQAKLSDDALLQEARIMAHTLKSLGFNLNFAPVVDLNLNDQVGIIGKRGRSFSNDPIEVIRAANQFVKAFKEHDIVCCYKHFPGHGSALGDTHEGFVDVTDTFDSKELIPYEVLLKERNAPIMVMTAHVVNHHLDNTGLPATLSYPILTGLLRNKLQYEGIIISDDLQMHAISNHYQLSEALARTINAGADMLIFGNQLGQINAPEVIDCIEALVESGEVQRSRVEESFQRIHHFKKKHITVDKSFELNLA</sequence>
<dbReference type="InterPro" id="IPR050226">
    <property type="entry name" value="NagZ_Beta-hexosaminidase"/>
</dbReference>
<dbReference type="GO" id="GO:0005975">
    <property type="term" value="P:carbohydrate metabolic process"/>
    <property type="evidence" value="ECO:0007669"/>
    <property type="project" value="InterPro"/>
</dbReference>
<feature type="domain" description="Glycoside hydrolase family 3 N-terminal" evidence="6">
    <location>
        <begin position="3"/>
        <end position="344"/>
    </location>
</feature>
<dbReference type="EC" id="3.2.1.52" evidence="3"/>
<dbReference type="AlphaFoldDB" id="A0A917NA99"/>
<dbReference type="PANTHER" id="PTHR30480">
    <property type="entry name" value="BETA-HEXOSAMINIDASE-RELATED"/>
    <property type="match status" value="1"/>
</dbReference>
<comment type="catalytic activity">
    <reaction evidence="1">
        <text>Hydrolysis of terminal non-reducing N-acetyl-D-hexosamine residues in N-acetyl-beta-D-hexosaminides.</text>
        <dbReference type="EC" id="3.2.1.52"/>
    </reaction>
</comment>
<comment type="caution">
    <text evidence="7">The sequence shown here is derived from an EMBL/GenBank/DDBJ whole genome shotgun (WGS) entry which is preliminary data.</text>
</comment>
<dbReference type="InterPro" id="IPR036962">
    <property type="entry name" value="Glyco_hydro_3_N_sf"/>
</dbReference>
<evidence type="ECO:0000313" key="8">
    <source>
        <dbReference type="Proteomes" id="UP000630149"/>
    </source>
</evidence>
<dbReference type="OrthoDB" id="9786661at2"/>
<gene>
    <name evidence="7" type="ORF">GCM10007966_07040</name>
</gene>
<dbReference type="SUPFAM" id="SSF51445">
    <property type="entry name" value="(Trans)glycosidases"/>
    <property type="match status" value="1"/>
</dbReference>
<reference evidence="7" key="2">
    <citation type="submission" date="2020-09" db="EMBL/GenBank/DDBJ databases">
        <authorList>
            <person name="Sun Q."/>
            <person name="Ohkuma M."/>
        </authorList>
    </citation>
    <scope>NUCLEOTIDE SEQUENCE</scope>
    <source>
        <strain evidence="7">JCM 13919</strain>
    </source>
</reference>
<evidence type="ECO:0000259" key="6">
    <source>
        <dbReference type="Pfam" id="PF00933"/>
    </source>
</evidence>
<keyword evidence="4 7" id="KW-0378">Hydrolase</keyword>
<dbReference type="GO" id="GO:0009254">
    <property type="term" value="P:peptidoglycan turnover"/>
    <property type="evidence" value="ECO:0007669"/>
    <property type="project" value="TreeGrafter"/>
</dbReference>
<proteinExistence type="inferred from homology"/>
<reference evidence="7" key="1">
    <citation type="journal article" date="2014" name="Int. J. Syst. Evol. Microbiol.">
        <title>Complete genome sequence of Corynebacterium casei LMG S-19264T (=DSM 44701T), isolated from a smear-ripened cheese.</title>
        <authorList>
            <consortium name="US DOE Joint Genome Institute (JGI-PGF)"/>
            <person name="Walter F."/>
            <person name="Albersmeier A."/>
            <person name="Kalinowski J."/>
            <person name="Ruckert C."/>
        </authorList>
    </citation>
    <scope>NUCLEOTIDE SEQUENCE</scope>
    <source>
        <strain evidence="7">JCM 13919</strain>
    </source>
</reference>
<comment type="similarity">
    <text evidence="2">Belongs to the glycosyl hydrolase 3 family.</text>
</comment>
<evidence type="ECO:0000256" key="5">
    <source>
        <dbReference type="ARBA" id="ARBA00023295"/>
    </source>
</evidence>
<protein>
    <recommendedName>
        <fullName evidence="3">beta-N-acetylhexosaminidase</fullName>
        <ecNumber evidence="3">3.2.1.52</ecNumber>
    </recommendedName>
</protein>
<dbReference type="InterPro" id="IPR017853">
    <property type="entry name" value="GH"/>
</dbReference>
<dbReference type="GO" id="GO:0004563">
    <property type="term" value="F:beta-N-acetylhexosaminidase activity"/>
    <property type="evidence" value="ECO:0007669"/>
    <property type="project" value="UniProtKB-EC"/>
</dbReference>